<feature type="region of interest" description="Disordered" evidence="1">
    <location>
        <begin position="117"/>
        <end position="137"/>
    </location>
</feature>
<dbReference type="Proteomes" id="UP000250434">
    <property type="component" value="Chromosome"/>
</dbReference>
<name>A0A344LGY3_9PSEU</name>
<proteinExistence type="predicted"/>
<evidence type="ECO:0000313" key="3">
    <source>
        <dbReference type="Proteomes" id="UP000250434"/>
    </source>
</evidence>
<dbReference type="OrthoDB" id="4240292at2"/>
<gene>
    <name evidence="2" type="ORF">A4R43_36680</name>
</gene>
<accession>A0A344LGY3</accession>
<protein>
    <submittedName>
        <fullName evidence="2">Uncharacterized protein</fullName>
    </submittedName>
</protein>
<dbReference type="RefSeq" id="WP_113696362.1">
    <property type="nucleotide sequence ID" value="NZ_CP015163.1"/>
</dbReference>
<sequence>MADTWATEADVLELTNTTVAASGMVQAQATIDLHAGRIYADRDRIGARDRYWLKLATAYQAAWLAAQPDAFDRTEITSTGGSSDGVDFAPEALILAPFAAKALGRVSWRRSRSLRVRPPGGYDHGSEDDERFPWVEV</sequence>
<organism evidence="2 3">
    <name type="scientific">Amycolatopsis albispora</name>
    <dbReference type="NCBI Taxonomy" id="1804986"/>
    <lineage>
        <taxon>Bacteria</taxon>
        <taxon>Bacillati</taxon>
        <taxon>Actinomycetota</taxon>
        <taxon>Actinomycetes</taxon>
        <taxon>Pseudonocardiales</taxon>
        <taxon>Pseudonocardiaceae</taxon>
        <taxon>Amycolatopsis</taxon>
    </lineage>
</organism>
<evidence type="ECO:0000256" key="1">
    <source>
        <dbReference type="SAM" id="MobiDB-lite"/>
    </source>
</evidence>
<reference evidence="2 3" key="1">
    <citation type="submission" date="2016-04" db="EMBL/GenBank/DDBJ databases">
        <title>Complete genome sequence and analysis of deep-sea sediment isolate, Amycolatopsis sp. WP1.</title>
        <authorList>
            <person name="Wang H."/>
            <person name="Chen S."/>
            <person name="Wu Q."/>
        </authorList>
    </citation>
    <scope>NUCLEOTIDE SEQUENCE [LARGE SCALE GENOMIC DNA]</scope>
    <source>
        <strain evidence="2 3">WP1</strain>
    </source>
</reference>
<dbReference type="AlphaFoldDB" id="A0A344LGY3"/>
<dbReference type="KEGG" id="aab:A4R43_36680"/>
<dbReference type="EMBL" id="CP015163">
    <property type="protein sequence ID" value="AXB47307.1"/>
    <property type="molecule type" value="Genomic_DNA"/>
</dbReference>
<evidence type="ECO:0000313" key="2">
    <source>
        <dbReference type="EMBL" id="AXB47307.1"/>
    </source>
</evidence>
<keyword evidence="3" id="KW-1185">Reference proteome</keyword>